<feature type="transmembrane region" description="Helical" evidence="1">
    <location>
        <begin position="367"/>
        <end position="387"/>
    </location>
</feature>
<dbReference type="InterPro" id="IPR029058">
    <property type="entry name" value="AB_hydrolase_fold"/>
</dbReference>
<keyword evidence="1" id="KW-0812">Transmembrane</keyword>
<keyword evidence="1" id="KW-0472">Membrane</keyword>
<evidence type="ECO:0000256" key="1">
    <source>
        <dbReference type="SAM" id="Phobius"/>
    </source>
</evidence>
<keyword evidence="1" id="KW-1133">Transmembrane helix</keyword>
<accession>A0A7S3Z8X4</accession>
<evidence type="ECO:0000313" key="2">
    <source>
        <dbReference type="EMBL" id="CAE0675111.1"/>
    </source>
</evidence>
<dbReference type="PANTHER" id="PTHR42044:SF2">
    <property type="entry name" value="DUF676 DOMAIN-CONTAINING PROTEIN"/>
    <property type="match status" value="1"/>
</dbReference>
<protein>
    <submittedName>
        <fullName evidence="2">Uncharacterized protein</fullName>
    </submittedName>
</protein>
<dbReference type="AlphaFoldDB" id="A0A7S3Z8X4"/>
<feature type="transmembrane region" description="Helical" evidence="1">
    <location>
        <begin position="12"/>
        <end position="33"/>
    </location>
</feature>
<name>A0A7S3Z8X4_9EUKA</name>
<organism evidence="2">
    <name type="scientific">Lotharella globosa</name>
    <dbReference type="NCBI Taxonomy" id="91324"/>
    <lineage>
        <taxon>Eukaryota</taxon>
        <taxon>Sar</taxon>
        <taxon>Rhizaria</taxon>
        <taxon>Cercozoa</taxon>
        <taxon>Chlorarachniophyceae</taxon>
        <taxon>Lotharella</taxon>
    </lineage>
</organism>
<proteinExistence type="predicted"/>
<reference evidence="2" key="1">
    <citation type="submission" date="2021-01" db="EMBL/GenBank/DDBJ databases">
        <authorList>
            <person name="Corre E."/>
            <person name="Pelletier E."/>
            <person name="Niang G."/>
            <person name="Scheremetjew M."/>
            <person name="Finn R."/>
            <person name="Kale V."/>
            <person name="Holt S."/>
            <person name="Cochrane G."/>
            <person name="Meng A."/>
            <person name="Brown T."/>
            <person name="Cohen L."/>
        </authorList>
    </citation>
    <scope>NUCLEOTIDE SEQUENCE</scope>
    <source>
        <strain evidence="2">CCCM811</strain>
    </source>
</reference>
<dbReference type="SUPFAM" id="SSF53474">
    <property type="entry name" value="alpha/beta-Hydrolases"/>
    <property type="match status" value="1"/>
</dbReference>
<dbReference type="EMBL" id="HBIV01037770">
    <property type="protein sequence ID" value="CAE0675111.1"/>
    <property type="molecule type" value="Transcribed_RNA"/>
</dbReference>
<dbReference type="PANTHER" id="PTHR42044">
    <property type="entry name" value="DUF676 DOMAIN-CONTAINING PROTEIN-RELATED"/>
    <property type="match status" value="1"/>
</dbReference>
<sequence>MLDNLRKMLRVFNIAFGGLVTFLNVIVILLSAAMKTGLWPHRILRSIFGWAPELIYGILLNKDSEFSVHNWTVRGAFQSVLETTFPPWALGKSRKEDAYLPDLKDEQNDEVDADGNLFLFVNGMMNSRPIVEINRKVLKKMFGRPINIFYNQPHSFVYDVIQCYVDKVDSVYTAPSHGLEELVVEVLAKRKDVKKVVILCHSQGSIITSACLRNLRKKVKLGKIDLKLIQDRLEVYSFATCTNSMRYIDDRTQCPYIEHFCNSRDYVSSLGVGAYPHIKRLCELRFDGPIYYRDRWGHFLNIHYLDNIRAYKAEKDSSDPRLLHYVKCFTISVPEAESQSKENRLISAFCPCIAKSLHHWIDMMTRIWFVLPSAIILSFVGGVAFFWGGMSMMLHLPALIWWLLLADEERLAFLNHEAGLQDKEILDRYRLRAKERETESKHYWTKYYAQLP</sequence>
<gene>
    <name evidence="2" type="ORF">LGLO00237_LOCUS26887</name>
</gene>